<evidence type="ECO:0000313" key="2">
    <source>
        <dbReference type="EMBL" id="ACM06693.1"/>
    </source>
</evidence>
<geneLocation type="plasmid" evidence="3">
    <name>Tros</name>
</geneLocation>
<dbReference type="HOGENOM" id="CLU_3030997_0_0_0"/>
<sequence>MLLDQIQELSELFDGERHRRPPIASSLSRHRAERTLDPVRERCGRAEQREPRPTR</sequence>
<organism evidence="2 3">
    <name type="scientific">Thermomicrobium roseum (strain ATCC 27502 / DSM 5159 / P-2)</name>
    <dbReference type="NCBI Taxonomy" id="309801"/>
    <lineage>
        <taxon>Bacteria</taxon>
        <taxon>Pseudomonadati</taxon>
        <taxon>Thermomicrobiota</taxon>
        <taxon>Thermomicrobia</taxon>
        <taxon>Thermomicrobiales</taxon>
        <taxon>Thermomicrobiaceae</taxon>
        <taxon>Thermomicrobium</taxon>
    </lineage>
</organism>
<dbReference type="KEGG" id="tro:trd_A0199"/>
<dbReference type="EMBL" id="CP001276">
    <property type="protein sequence ID" value="ACM06693.1"/>
    <property type="molecule type" value="Genomic_DNA"/>
</dbReference>
<evidence type="ECO:0000313" key="3">
    <source>
        <dbReference type="Proteomes" id="UP000000447"/>
    </source>
</evidence>
<protein>
    <submittedName>
        <fullName evidence="2">Uncharacterized protein</fullName>
    </submittedName>
</protein>
<accession>B9L335</accession>
<feature type="compositionally biased region" description="Basic and acidic residues" evidence="1">
    <location>
        <begin position="33"/>
        <end position="55"/>
    </location>
</feature>
<reference evidence="2 3" key="1">
    <citation type="journal article" date="2009" name="PLoS ONE">
        <title>Complete genome sequence of the aerobic CO-oxidizing thermophile Thermomicrobium roseum.</title>
        <authorList>
            <person name="Wu D."/>
            <person name="Raymond J."/>
            <person name="Wu M."/>
            <person name="Chatterji S."/>
            <person name="Ren Q."/>
            <person name="Graham J.E."/>
            <person name="Bryant D.A."/>
            <person name="Robb F."/>
            <person name="Colman A."/>
            <person name="Tallon L.J."/>
            <person name="Badger J.H."/>
            <person name="Madupu R."/>
            <person name="Ward N.L."/>
            <person name="Eisen J.A."/>
        </authorList>
    </citation>
    <scope>NUCLEOTIDE SEQUENCE [LARGE SCALE GENOMIC DNA]</scope>
    <source>
        <strain evidence="3">ATCC 27502 / DSM 5159 / P-2</strain>
        <plasmid evidence="2">unnamed</plasmid>
    </source>
</reference>
<dbReference type="AlphaFoldDB" id="B9L335"/>
<name>B9L335_THERP</name>
<feature type="region of interest" description="Disordered" evidence="1">
    <location>
        <begin position="15"/>
        <end position="55"/>
    </location>
</feature>
<proteinExistence type="predicted"/>
<keyword evidence="3" id="KW-1185">Reference proteome</keyword>
<dbReference type="Proteomes" id="UP000000447">
    <property type="component" value="Plasmid unnamed"/>
</dbReference>
<keyword evidence="2" id="KW-0614">Plasmid</keyword>
<evidence type="ECO:0000256" key="1">
    <source>
        <dbReference type="SAM" id="MobiDB-lite"/>
    </source>
</evidence>
<gene>
    <name evidence="2" type="ordered locus">trd_A0199</name>
</gene>